<dbReference type="NCBIfam" id="TIGR03696">
    <property type="entry name" value="Rhs_assc_core"/>
    <property type="match status" value="1"/>
</dbReference>
<dbReference type="EMBL" id="SORE01000062">
    <property type="protein sequence ID" value="TDY31212.1"/>
    <property type="molecule type" value="Genomic_DNA"/>
</dbReference>
<name>A0A4R8KNM7_9BURK</name>
<dbReference type="RefSeq" id="WP_166676529.1">
    <property type="nucleotide sequence ID" value="NZ_JBHLUW010000021.1"/>
</dbReference>
<dbReference type="InterPro" id="IPR050708">
    <property type="entry name" value="T6SS_VgrG/RHS"/>
</dbReference>
<dbReference type="PANTHER" id="PTHR32305">
    <property type="match status" value="1"/>
</dbReference>
<proteinExistence type="predicted"/>
<evidence type="ECO:0000256" key="1">
    <source>
        <dbReference type="ARBA" id="ARBA00022737"/>
    </source>
</evidence>
<dbReference type="InterPro" id="IPR056823">
    <property type="entry name" value="TEN-like_YD-shell"/>
</dbReference>
<protein>
    <submittedName>
        <fullName evidence="4">RHS repeat-associated protein</fullName>
    </submittedName>
</protein>
<keyword evidence="5" id="KW-1185">Reference proteome</keyword>
<evidence type="ECO:0000313" key="5">
    <source>
        <dbReference type="Proteomes" id="UP000295509"/>
    </source>
</evidence>
<dbReference type="PANTHER" id="PTHR32305:SF15">
    <property type="entry name" value="PROTEIN RHSA-RELATED"/>
    <property type="match status" value="1"/>
</dbReference>
<dbReference type="Pfam" id="PF25023">
    <property type="entry name" value="TEN_YD-shell"/>
    <property type="match status" value="1"/>
</dbReference>
<dbReference type="CDD" id="cd20685">
    <property type="entry name" value="CdiA-CT_Ecl_RNase-like"/>
    <property type="match status" value="1"/>
</dbReference>
<evidence type="ECO:0000259" key="2">
    <source>
        <dbReference type="Pfam" id="PF15526"/>
    </source>
</evidence>
<accession>A0A4R8KNM7</accession>
<comment type="caution">
    <text evidence="4">The sequence shown here is derived from an EMBL/GenBank/DDBJ whole genome shotgun (WGS) entry which is preliminary data.</text>
</comment>
<dbReference type="Gene3D" id="3.10.380.20">
    <property type="entry name" value="Novel toxin 21 (CdiA), C-terminal domain"/>
    <property type="match status" value="1"/>
</dbReference>
<sequence length="482" mass="51183">MRYTHDAAGNVTDIAWPDGFHVATTYDSYRRPVQLLENGATSLAKYSYDTLNRRTQVELGNGTRTELAYDAQGGLATLNHRFTSSTEDWLSSFTRNQLGEIRQAGVTNSRYAWTPAAASTAYTANALNQYTAAAGKGVTHDANGNLTGDGVWTYAYDLDNRLRTASGAGTNATLAYDPEGRLVRTTVNGVDTTLLYDGQNLAAEYDGAGTLTRRYVFGPGVDAPLVQYEGAGTNARNWVYANQQGSVVALANGNGVTTGGQGYGPFGETSGTLASRFGYTGQQNLAPLGLYYYKARMYSPTLGRFLQTDPVGYSDDLNWYAYVGNNPVNFSDPTGLAGCSSSNLAQTVEKWWNASVAGFKSEGVTEAASRVLDGLPVEAAAVGAIGAIKGIGTAANEARAVSGPVFKTTKEATAAAEALGFKRISETVNGQAIYQDGKRFITRDVDGHNGGAWKMADSVQNLGSKNTRLGTFDASLTNLIGK</sequence>
<dbReference type="InterPro" id="IPR028190">
    <property type="entry name" value="Ntox21"/>
</dbReference>
<dbReference type="InterPro" id="IPR022385">
    <property type="entry name" value="Rhs_assc_core"/>
</dbReference>
<organism evidence="4 5">
    <name type="scientific">Paraburkholderia rhizosphaerae</name>
    <dbReference type="NCBI Taxonomy" id="480658"/>
    <lineage>
        <taxon>Bacteria</taxon>
        <taxon>Pseudomonadati</taxon>
        <taxon>Pseudomonadota</taxon>
        <taxon>Betaproteobacteria</taxon>
        <taxon>Burkholderiales</taxon>
        <taxon>Burkholderiaceae</taxon>
        <taxon>Paraburkholderia</taxon>
    </lineage>
</organism>
<dbReference type="InterPro" id="IPR038181">
    <property type="entry name" value="Ntox21_sf"/>
</dbReference>
<dbReference type="Pfam" id="PF15526">
    <property type="entry name" value="Ntox21"/>
    <property type="match status" value="1"/>
</dbReference>
<dbReference type="Gene3D" id="2.180.10.10">
    <property type="entry name" value="RHS repeat-associated core"/>
    <property type="match status" value="2"/>
</dbReference>
<gene>
    <name evidence="4" type="ORF">BX592_1624</name>
</gene>
<keyword evidence="1" id="KW-0677">Repeat</keyword>
<evidence type="ECO:0000313" key="4">
    <source>
        <dbReference type="EMBL" id="TDY31212.1"/>
    </source>
</evidence>
<evidence type="ECO:0000259" key="3">
    <source>
        <dbReference type="Pfam" id="PF25023"/>
    </source>
</evidence>
<dbReference type="Proteomes" id="UP000295509">
    <property type="component" value="Unassembled WGS sequence"/>
</dbReference>
<reference evidence="4 5" key="1">
    <citation type="submission" date="2019-03" db="EMBL/GenBank/DDBJ databases">
        <title>Genomic Encyclopedia of Type Strains, Phase III (KMG-III): the genomes of soil and plant-associated and newly described type strains.</title>
        <authorList>
            <person name="Whitman W."/>
        </authorList>
    </citation>
    <scope>NUCLEOTIDE SEQUENCE [LARGE SCALE GENOMIC DNA]</scope>
    <source>
        <strain evidence="4 5">LMG 29544</strain>
    </source>
</reference>
<feature type="domain" description="Teneurin-like YD-shell" evidence="3">
    <location>
        <begin position="125"/>
        <end position="328"/>
    </location>
</feature>
<dbReference type="AlphaFoldDB" id="A0A4R8KNM7"/>
<feature type="domain" description="Novel toxin 21" evidence="2">
    <location>
        <begin position="414"/>
        <end position="477"/>
    </location>
</feature>